<dbReference type="PANTHER" id="PTHR13166">
    <property type="entry name" value="PROTEIN C6ORF149"/>
    <property type="match status" value="1"/>
</dbReference>
<evidence type="ECO:0000313" key="3">
    <source>
        <dbReference type="EMBL" id="KOS14664.1"/>
    </source>
</evidence>
<dbReference type="STRING" id="77020.A0A0M8MUM5"/>
<comment type="caution">
    <text evidence="3">The sequence shown here is derived from an EMBL/GenBank/DDBJ whole genome shotgun (WGS) entry which is preliminary data.</text>
</comment>
<dbReference type="Proteomes" id="UP000037751">
    <property type="component" value="Unassembled WGS sequence"/>
</dbReference>
<accession>A0A0M8MUM5</accession>
<comment type="similarity">
    <text evidence="1">Belongs to the complex I LYR family.</text>
</comment>
<dbReference type="OrthoDB" id="275715at2759"/>
<evidence type="ECO:0000313" key="4">
    <source>
        <dbReference type="Proteomes" id="UP000037751"/>
    </source>
</evidence>
<dbReference type="InterPro" id="IPR045297">
    <property type="entry name" value="Complex1_LYR_LYRM4"/>
</dbReference>
<dbReference type="RefSeq" id="XP_017992296.1">
    <property type="nucleotide sequence ID" value="XM_018135161.1"/>
</dbReference>
<dbReference type="GO" id="GO:0005739">
    <property type="term" value="C:mitochondrion"/>
    <property type="evidence" value="ECO:0007669"/>
    <property type="project" value="TreeGrafter"/>
</dbReference>
<sequence length="142" mass="16065">MSVAAPTREQLMALYRAHLSAARSFTSYNFREYFVRRTRDLFRARLYPSSESTQHVNTSAEKLSNLSTAKQSVTGIDPASVNSAEKLAQFYEDMQAELRVLQRAAVTNMMYAGDRLIVEEAGAQAWSVRSHEEEQDATHRDA</sequence>
<dbReference type="CDD" id="cd20264">
    <property type="entry name" value="Complex1_LYR_LYRM4"/>
    <property type="match status" value="1"/>
</dbReference>
<dbReference type="InterPro" id="IPR008011">
    <property type="entry name" value="Complex1_LYR_dom"/>
</dbReference>
<proteinExistence type="inferred from homology"/>
<gene>
    <name evidence="3" type="ORF">Malapachy_0645</name>
</gene>
<feature type="domain" description="Complex 1 LYR protein" evidence="2">
    <location>
        <begin position="12"/>
        <end position="45"/>
    </location>
</feature>
<dbReference type="AlphaFoldDB" id="A0A0M8MUM5"/>
<dbReference type="EMBL" id="LGAV01000003">
    <property type="protein sequence ID" value="KOS14664.1"/>
    <property type="molecule type" value="Genomic_DNA"/>
</dbReference>
<dbReference type="GO" id="GO:1990221">
    <property type="term" value="C:L-cysteine desulfurase complex"/>
    <property type="evidence" value="ECO:0007669"/>
    <property type="project" value="TreeGrafter"/>
</dbReference>
<reference evidence="3 4" key="1">
    <citation type="submission" date="2015-07" db="EMBL/GenBank/DDBJ databases">
        <title>Draft Genome Sequence of Malassezia furfur CBS1878 and Malassezia pachydermatis CBS1879.</title>
        <authorList>
            <person name="Triana S."/>
            <person name="Ohm R."/>
            <person name="Gonzalez A."/>
            <person name="DeCock H."/>
            <person name="Restrepo S."/>
            <person name="Celis A."/>
        </authorList>
    </citation>
    <scope>NUCLEOTIDE SEQUENCE [LARGE SCALE GENOMIC DNA]</scope>
    <source>
        <strain evidence="3 4">CBS 1879</strain>
    </source>
</reference>
<dbReference type="GeneID" id="28727036"/>
<dbReference type="GO" id="GO:0016226">
    <property type="term" value="P:iron-sulfur cluster assembly"/>
    <property type="evidence" value="ECO:0007669"/>
    <property type="project" value="InterPro"/>
</dbReference>
<dbReference type="Pfam" id="PF05347">
    <property type="entry name" value="Complex1_LYR"/>
    <property type="match status" value="1"/>
</dbReference>
<dbReference type="VEuPathDB" id="FungiDB:Malapachy_0645"/>
<keyword evidence="4" id="KW-1185">Reference proteome</keyword>
<organism evidence="3 4">
    <name type="scientific">Malassezia pachydermatis</name>
    <dbReference type="NCBI Taxonomy" id="77020"/>
    <lineage>
        <taxon>Eukaryota</taxon>
        <taxon>Fungi</taxon>
        <taxon>Dikarya</taxon>
        <taxon>Basidiomycota</taxon>
        <taxon>Ustilaginomycotina</taxon>
        <taxon>Malasseziomycetes</taxon>
        <taxon>Malasseziales</taxon>
        <taxon>Malasseziaceae</taxon>
        <taxon>Malassezia</taxon>
    </lineage>
</organism>
<dbReference type="PANTHER" id="PTHR13166:SF7">
    <property type="entry name" value="LYR MOTIF-CONTAINING PROTEIN 4"/>
    <property type="match status" value="1"/>
</dbReference>
<evidence type="ECO:0000259" key="2">
    <source>
        <dbReference type="Pfam" id="PF05347"/>
    </source>
</evidence>
<protein>
    <recommendedName>
        <fullName evidence="2">Complex 1 LYR protein domain-containing protein</fullName>
    </recommendedName>
</protein>
<name>A0A0M8MUM5_9BASI</name>
<dbReference type="InterPro" id="IPR051522">
    <property type="entry name" value="ISC_assembly_LYR"/>
</dbReference>
<evidence type="ECO:0000256" key="1">
    <source>
        <dbReference type="ARBA" id="ARBA00009508"/>
    </source>
</evidence>